<dbReference type="InterPro" id="IPR025645">
    <property type="entry name" value="DUF4349"/>
</dbReference>
<evidence type="ECO:0000256" key="2">
    <source>
        <dbReference type="SAM" id="Phobius"/>
    </source>
</evidence>
<dbReference type="Pfam" id="PF14257">
    <property type="entry name" value="DUF4349"/>
    <property type="match status" value="1"/>
</dbReference>
<proteinExistence type="predicted"/>
<feature type="transmembrane region" description="Helical" evidence="2">
    <location>
        <begin position="178"/>
        <end position="198"/>
    </location>
</feature>
<dbReference type="EMBL" id="VSSQ01046232">
    <property type="protein sequence ID" value="MPN00193.1"/>
    <property type="molecule type" value="Genomic_DNA"/>
</dbReference>
<organism evidence="4">
    <name type="scientific">bioreactor metagenome</name>
    <dbReference type="NCBI Taxonomy" id="1076179"/>
    <lineage>
        <taxon>unclassified sequences</taxon>
        <taxon>metagenomes</taxon>
        <taxon>ecological metagenomes</taxon>
    </lineage>
</organism>
<evidence type="ECO:0000256" key="1">
    <source>
        <dbReference type="SAM" id="Coils"/>
    </source>
</evidence>
<gene>
    <name evidence="4" type="ORF">SDC9_147387</name>
</gene>
<accession>A0A645EHW7</accession>
<feature type="coiled-coil region" evidence="1">
    <location>
        <begin position="81"/>
        <end position="131"/>
    </location>
</feature>
<keyword evidence="1" id="KW-0175">Coiled coil</keyword>
<name>A0A645EHW7_9ZZZZ</name>
<comment type="caution">
    <text evidence="4">The sequence shown here is derived from an EMBL/GenBank/DDBJ whole genome shotgun (WGS) entry which is preliminary data.</text>
</comment>
<protein>
    <recommendedName>
        <fullName evidence="3">DUF4349 domain-containing protein</fullName>
    </recommendedName>
</protein>
<keyword evidence="2" id="KW-0812">Transmembrane</keyword>
<keyword evidence="2" id="KW-0472">Membrane</keyword>
<evidence type="ECO:0000313" key="4">
    <source>
        <dbReference type="EMBL" id="MPN00193.1"/>
    </source>
</evidence>
<dbReference type="AlphaFoldDB" id="A0A645EHW7"/>
<keyword evidence="2" id="KW-1133">Transmembrane helix</keyword>
<feature type="domain" description="DUF4349" evidence="3">
    <location>
        <begin position="2"/>
        <end position="199"/>
    </location>
</feature>
<reference evidence="4" key="1">
    <citation type="submission" date="2019-08" db="EMBL/GenBank/DDBJ databases">
        <authorList>
            <person name="Kucharzyk K."/>
            <person name="Murdoch R.W."/>
            <person name="Higgins S."/>
            <person name="Loffler F."/>
        </authorList>
    </citation>
    <scope>NUCLEOTIDE SEQUENCE</scope>
</reference>
<evidence type="ECO:0000259" key="3">
    <source>
        <dbReference type="Pfam" id="PF14257"/>
    </source>
</evidence>
<sequence>MQELLDKVGGFVENSSISGSTYYTEDGEPKLDDRYASYRLRVPSAKFDEFMDSAGQLGNVTDRGTNVDNITSQYYDTDARLTSYQVQYDRLLALMEKAERMEDILAIENQLTQVRYQIESLETTLRGWQNQVDYSTVNITIREVVRYTPAAKLSFFQRLANAFSGSLRSFGHWLENSSFSIIYALPYLVLLAVLWLIARKFFPKLRVKKPKLSFRKKSFEEVPPHDPSDDKPL</sequence>